<protein>
    <recommendedName>
        <fullName evidence="7">Endoribonuclease YbeY</fullName>
        <ecNumber evidence="7">3.1.-.-</ecNumber>
    </recommendedName>
</protein>
<dbReference type="PANTHER" id="PTHR46986:SF1">
    <property type="entry name" value="ENDORIBONUCLEASE YBEY, CHLOROPLASTIC"/>
    <property type="match status" value="1"/>
</dbReference>
<dbReference type="InterPro" id="IPR020549">
    <property type="entry name" value="YbeY_CS"/>
</dbReference>
<dbReference type="Pfam" id="PF02130">
    <property type="entry name" value="YbeY"/>
    <property type="match status" value="1"/>
</dbReference>
<dbReference type="EMBL" id="JABUFE010000009">
    <property type="protein sequence ID" value="NSX55921.1"/>
    <property type="molecule type" value="Genomic_DNA"/>
</dbReference>
<dbReference type="InterPro" id="IPR023091">
    <property type="entry name" value="MetalPrtase_cat_dom_sf_prd"/>
</dbReference>
<dbReference type="Gene3D" id="3.40.390.30">
    <property type="entry name" value="Metalloproteases ('zincins'), catalytic domain"/>
    <property type="match status" value="1"/>
</dbReference>
<keyword evidence="7" id="KW-0698">rRNA processing</keyword>
<proteinExistence type="inferred from homology"/>
<evidence type="ECO:0000256" key="2">
    <source>
        <dbReference type="ARBA" id="ARBA00022722"/>
    </source>
</evidence>
<dbReference type="RefSeq" id="WP_174139074.1">
    <property type="nucleotide sequence ID" value="NZ_JABUFE010000009.1"/>
</dbReference>
<feature type="binding site" evidence="7">
    <location>
        <position position="138"/>
    </location>
    <ligand>
        <name>Zn(2+)</name>
        <dbReference type="ChEBI" id="CHEBI:29105"/>
        <note>catalytic</note>
    </ligand>
</feature>
<accession>A0ABX2ISR4</accession>
<dbReference type="NCBIfam" id="TIGR00043">
    <property type="entry name" value="rRNA maturation RNase YbeY"/>
    <property type="match status" value="1"/>
</dbReference>
<dbReference type="SUPFAM" id="SSF55486">
    <property type="entry name" value="Metalloproteases ('zincins'), catalytic domain"/>
    <property type="match status" value="1"/>
</dbReference>
<dbReference type="PROSITE" id="PS01306">
    <property type="entry name" value="UPF0054"/>
    <property type="match status" value="1"/>
</dbReference>
<feature type="binding site" evidence="7">
    <location>
        <position position="132"/>
    </location>
    <ligand>
        <name>Zn(2+)</name>
        <dbReference type="ChEBI" id="CHEBI:29105"/>
        <note>catalytic</note>
    </ligand>
</feature>
<dbReference type="Proteomes" id="UP000777935">
    <property type="component" value="Unassembled WGS sequence"/>
</dbReference>
<comment type="caution">
    <text evidence="9">The sequence shown here is derived from an EMBL/GenBank/DDBJ whole genome shotgun (WGS) entry which is preliminary data.</text>
</comment>
<comment type="similarity">
    <text evidence="1 7">Belongs to the endoribonuclease YbeY family.</text>
</comment>
<dbReference type="PANTHER" id="PTHR46986">
    <property type="entry name" value="ENDORIBONUCLEASE YBEY, CHLOROPLASTIC"/>
    <property type="match status" value="1"/>
</dbReference>
<evidence type="ECO:0000256" key="5">
    <source>
        <dbReference type="ARBA" id="ARBA00022801"/>
    </source>
</evidence>
<keyword evidence="3 7" id="KW-0479">Metal-binding</keyword>
<feature type="binding site" evidence="7">
    <location>
        <position position="128"/>
    </location>
    <ligand>
        <name>Zn(2+)</name>
        <dbReference type="ChEBI" id="CHEBI:29105"/>
        <note>catalytic</note>
    </ligand>
</feature>
<keyword evidence="7" id="KW-0963">Cytoplasm</keyword>
<dbReference type="InterPro" id="IPR002036">
    <property type="entry name" value="YbeY"/>
</dbReference>
<dbReference type="HAMAP" id="MF_00009">
    <property type="entry name" value="Endoribonucl_YbeY"/>
    <property type="match status" value="1"/>
</dbReference>
<name>A0ABX2ISR4_9RHOB</name>
<comment type="function">
    <text evidence="7">Single strand-specific metallo-endoribonuclease involved in late-stage 70S ribosome quality control and in maturation of the 3' terminus of the 16S rRNA.</text>
</comment>
<gene>
    <name evidence="7 9" type="primary">ybeY</name>
    <name evidence="9" type="ORF">HRQ87_14030</name>
</gene>
<keyword evidence="4 7" id="KW-0255">Endonuclease</keyword>
<feature type="region of interest" description="Disordered" evidence="8">
    <location>
        <begin position="73"/>
        <end position="92"/>
    </location>
</feature>
<evidence type="ECO:0000256" key="3">
    <source>
        <dbReference type="ARBA" id="ARBA00022723"/>
    </source>
</evidence>
<sequence length="169" mass="18395">MLVEILVEDDRWQNVRLAALAETAASATLSRLGIEPGMFEVSLMGCDDARISELNAEFRAKQKPTNVLSWPAQALSTGRPGETPVSPEIGPMGPTELGDIALAYETCRQEADTADKSLDDHVTHLIVHAMLHLLGYDHINDQDAALMEELEVDILATLGLPDPYMQSNA</sequence>
<evidence type="ECO:0000256" key="8">
    <source>
        <dbReference type="SAM" id="MobiDB-lite"/>
    </source>
</evidence>
<evidence type="ECO:0000256" key="7">
    <source>
        <dbReference type="HAMAP-Rule" id="MF_00009"/>
    </source>
</evidence>
<comment type="cofactor">
    <cofactor evidence="7">
        <name>Zn(2+)</name>
        <dbReference type="ChEBI" id="CHEBI:29105"/>
    </cofactor>
    <text evidence="7">Binds 1 zinc ion.</text>
</comment>
<keyword evidence="7" id="KW-0690">Ribosome biogenesis</keyword>
<dbReference type="EC" id="3.1.-.-" evidence="7"/>
<comment type="subcellular location">
    <subcellularLocation>
        <location evidence="7">Cytoplasm</location>
    </subcellularLocation>
</comment>
<evidence type="ECO:0000256" key="4">
    <source>
        <dbReference type="ARBA" id="ARBA00022759"/>
    </source>
</evidence>
<evidence type="ECO:0000313" key="9">
    <source>
        <dbReference type="EMBL" id="NSX55921.1"/>
    </source>
</evidence>
<reference evidence="9 10" key="1">
    <citation type="submission" date="2020-06" db="EMBL/GenBank/DDBJ databases">
        <title>Sulfitobacter algicola sp. nov., isolated from green algae.</title>
        <authorList>
            <person name="Wang C."/>
        </authorList>
    </citation>
    <scope>NUCLEOTIDE SEQUENCE [LARGE SCALE GENOMIC DNA]</scope>
    <source>
        <strain evidence="9 10">1151</strain>
    </source>
</reference>
<evidence type="ECO:0000313" key="10">
    <source>
        <dbReference type="Proteomes" id="UP000777935"/>
    </source>
</evidence>
<keyword evidence="2 7" id="KW-0540">Nuclease</keyword>
<evidence type="ECO:0000256" key="1">
    <source>
        <dbReference type="ARBA" id="ARBA00010875"/>
    </source>
</evidence>
<keyword evidence="5 7" id="KW-0378">Hydrolase</keyword>
<keyword evidence="6 7" id="KW-0862">Zinc</keyword>
<organism evidence="9 10">
    <name type="scientific">Parasulfitobacter algicola</name>
    <dbReference type="NCBI Taxonomy" id="2614809"/>
    <lineage>
        <taxon>Bacteria</taxon>
        <taxon>Pseudomonadati</taxon>
        <taxon>Pseudomonadota</taxon>
        <taxon>Alphaproteobacteria</taxon>
        <taxon>Rhodobacterales</taxon>
        <taxon>Roseobacteraceae</taxon>
        <taxon>Parasulfitobacter</taxon>
    </lineage>
</organism>
<evidence type="ECO:0000256" key="6">
    <source>
        <dbReference type="ARBA" id="ARBA00022833"/>
    </source>
</evidence>
<keyword evidence="10" id="KW-1185">Reference proteome</keyword>